<keyword evidence="1" id="KW-0812">Transmembrane</keyword>
<sequence length="149" mass="15818">MDHERRLVGEALDLGGLLVAYVFVGLPVGSIATRFVQSVNRPLPLTAMEAGFAFGALVIATAEVTGNRPGPVGSIGFFAANAAIRVPLVIVIALSTESHSIVAVGYLVAALIAYVLAIRWGAAETARRFRDALGRLTWVPDHEDPAERR</sequence>
<accession>A0ABD5XWE4</accession>
<feature type="transmembrane region" description="Helical" evidence="1">
    <location>
        <begin position="100"/>
        <end position="120"/>
    </location>
</feature>
<feature type="transmembrane region" description="Helical" evidence="1">
    <location>
        <begin position="42"/>
        <end position="60"/>
    </location>
</feature>
<organism evidence="2 4">
    <name type="scientific">Halosimplex aquaticum</name>
    <dbReference type="NCBI Taxonomy" id="3026162"/>
    <lineage>
        <taxon>Archaea</taxon>
        <taxon>Methanobacteriati</taxon>
        <taxon>Methanobacteriota</taxon>
        <taxon>Stenosarchaea group</taxon>
        <taxon>Halobacteria</taxon>
        <taxon>Halobacteriales</taxon>
        <taxon>Haloarculaceae</taxon>
        <taxon>Halosimplex</taxon>
    </lineage>
</organism>
<evidence type="ECO:0000313" key="4">
    <source>
        <dbReference type="Proteomes" id="UP001596432"/>
    </source>
</evidence>
<evidence type="ECO:0000313" key="3">
    <source>
        <dbReference type="EMBL" id="MFC7142827.1"/>
    </source>
</evidence>
<dbReference type="AlphaFoldDB" id="A0ABD5XWE4"/>
<protein>
    <submittedName>
        <fullName evidence="2">Uncharacterized protein</fullName>
    </submittedName>
</protein>
<dbReference type="RefSeq" id="WP_274323876.1">
    <property type="nucleotide sequence ID" value="NZ_CP118158.1"/>
</dbReference>
<keyword evidence="1" id="KW-1133">Transmembrane helix</keyword>
<reference evidence="4" key="2">
    <citation type="journal article" date="2019" name="Int. J. Syst. Evol. Microbiol.">
        <title>The Global Catalogue of Microorganisms (GCM) 10K type strain sequencing project: providing services to taxonomists for standard genome sequencing and annotation.</title>
        <authorList>
            <consortium name="The Broad Institute Genomics Platform"/>
            <consortium name="The Broad Institute Genome Sequencing Center for Infectious Disease"/>
            <person name="Wu L."/>
            <person name="Ma J."/>
        </authorList>
    </citation>
    <scope>NUCLEOTIDE SEQUENCE [LARGE SCALE GENOMIC DNA]</scope>
    <source>
        <strain evidence="4">XZYJT29</strain>
    </source>
</reference>
<dbReference type="Proteomes" id="UP001596432">
    <property type="component" value="Unassembled WGS sequence"/>
</dbReference>
<reference evidence="2" key="3">
    <citation type="submission" date="2024-09" db="EMBL/GenBank/DDBJ databases">
        <authorList>
            <person name="Sun Q."/>
        </authorList>
    </citation>
    <scope>NUCLEOTIDE SEQUENCE</scope>
    <source>
        <strain evidence="2">NBRC 111756</strain>
    </source>
</reference>
<dbReference type="GeneID" id="78823181"/>
<dbReference type="EMBL" id="JBHTAS010000001">
    <property type="protein sequence ID" value="MFC7142827.1"/>
    <property type="molecule type" value="Genomic_DNA"/>
</dbReference>
<keyword evidence="4" id="KW-1185">Reference proteome</keyword>
<feature type="transmembrane region" description="Helical" evidence="1">
    <location>
        <begin position="72"/>
        <end position="94"/>
    </location>
</feature>
<name>A0ABD5XWE4_9EURY</name>
<evidence type="ECO:0000313" key="2">
    <source>
        <dbReference type="EMBL" id="MFC7138261.1"/>
    </source>
</evidence>
<feature type="transmembrane region" description="Helical" evidence="1">
    <location>
        <begin position="12"/>
        <end position="36"/>
    </location>
</feature>
<proteinExistence type="predicted"/>
<gene>
    <name evidence="2" type="ORF">ACFQMA_00235</name>
    <name evidence="3" type="ORF">ACFQMA_23715</name>
</gene>
<keyword evidence="1" id="KW-0472">Membrane</keyword>
<dbReference type="EMBL" id="JBHTAS010000001">
    <property type="protein sequence ID" value="MFC7138261.1"/>
    <property type="molecule type" value="Genomic_DNA"/>
</dbReference>
<reference evidence="2" key="1">
    <citation type="journal article" date="2014" name="Int. J. Syst. Evol. Microbiol.">
        <title>Complete genome sequence of Corynebacterium casei LMG S-19264T (=DSM 44701T), isolated from a smear-ripened cheese.</title>
        <authorList>
            <consortium name="US DOE Joint Genome Institute (JGI-PGF)"/>
            <person name="Walter F."/>
            <person name="Albersmeier A."/>
            <person name="Kalinowski J."/>
            <person name="Ruckert C."/>
        </authorList>
    </citation>
    <scope>NUCLEOTIDE SEQUENCE [LARGE SCALE GENOMIC DNA]</scope>
    <source>
        <strain evidence="2">NBRC 111756</strain>
    </source>
</reference>
<comment type="caution">
    <text evidence="2">The sequence shown here is derived from an EMBL/GenBank/DDBJ whole genome shotgun (WGS) entry which is preliminary data.</text>
</comment>
<evidence type="ECO:0000256" key="1">
    <source>
        <dbReference type="SAM" id="Phobius"/>
    </source>
</evidence>